<dbReference type="InterPro" id="IPR020422">
    <property type="entry name" value="TYR_PHOSPHATASE_DUAL_dom"/>
</dbReference>
<feature type="region of interest" description="Disordered" evidence="9">
    <location>
        <begin position="518"/>
        <end position="538"/>
    </location>
</feature>
<evidence type="ECO:0000256" key="7">
    <source>
        <dbReference type="ARBA" id="ARBA00023212"/>
    </source>
</evidence>
<gene>
    <name evidence="13" type="ORF">CDAUBV1_LOCUS10584</name>
</gene>
<reference evidence="13" key="1">
    <citation type="submission" date="2024-06" db="EMBL/GenBank/DDBJ databases">
        <authorList>
            <person name="Liu X."/>
            <person name="Lenzi L."/>
            <person name="Haldenby T S."/>
            <person name="Uol C."/>
        </authorList>
    </citation>
    <scope>NUCLEOTIDE SEQUENCE</scope>
</reference>
<feature type="region of interest" description="Disordered" evidence="9">
    <location>
        <begin position="14"/>
        <end position="45"/>
    </location>
</feature>
<dbReference type="EC" id="3.1.3.16" evidence="3"/>
<dbReference type="InterPro" id="IPR043587">
    <property type="entry name" value="Phosphatase_SSH-like"/>
</dbReference>
<dbReference type="InterPro" id="IPR016130">
    <property type="entry name" value="Tyr_Pase_AS"/>
</dbReference>
<dbReference type="GO" id="GO:0004722">
    <property type="term" value="F:protein serine/threonine phosphatase activity"/>
    <property type="evidence" value="ECO:0007669"/>
    <property type="project" value="UniProtKB-EC"/>
</dbReference>
<dbReference type="InterPro" id="IPR014876">
    <property type="entry name" value="DEK_C"/>
</dbReference>
<evidence type="ECO:0000256" key="2">
    <source>
        <dbReference type="ARBA" id="ARBA00009580"/>
    </source>
</evidence>
<evidence type="ECO:0000259" key="10">
    <source>
        <dbReference type="PROSITE" id="PS50054"/>
    </source>
</evidence>
<dbReference type="GO" id="GO:0003779">
    <property type="term" value="F:actin binding"/>
    <property type="evidence" value="ECO:0007669"/>
    <property type="project" value="InterPro"/>
</dbReference>
<evidence type="ECO:0000256" key="6">
    <source>
        <dbReference type="ARBA" id="ARBA00022912"/>
    </source>
</evidence>
<feature type="compositionally biased region" description="Polar residues" evidence="9">
    <location>
        <begin position="793"/>
        <end position="811"/>
    </location>
</feature>
<feature type="region of interest" description="Disordered" evidence="9">
    <location>
        <begin position="854"/>
        <end position="917"/>
    </location>
</feature>
<dbReference type="PROSITE" id="PS00383">
    <property type="entry name" value="TYR_PHOSPHATASE_1"/>
    <property type="match status" value="1"/>
</dbReference>
<dbReference type="FunFam" id="3.90.190.10:FF:000004">
    <property type="entry name" value="Protein phosphatase Slingshot homolog 2"/>
    <property type="match status" value="1"/>
</dbReference>
<protein>
    <recommendedName>
        <fullName evidence="3">protein-serine/threonine phosphatase</fullName>
        <ecNumber evidence="3">3.1.3.16</ecNumber>
    </recommendedName>
</protein>
<accession>A0AAV2TIM4</accession>
<dbReference type="SMART" id="SM00195">
    <property type="entry name" value="DSPc"/>
    <property type="match status" value="1"/>
</dbReference>
<dbReference type="SUPFAM" id="SSF52799">
    <property type="entry name" value="(Phosphotyrosine protein) phosphatases II"/>
    <property type="match status" value="1"/>
</dbReference>
<evidence type="ECO:0000256" key="1">
    <source>
        <dbReference type="ARBA" id="ARBA00004245"/>
    </source>
</evidence>
<comment type="subcellular location">
    <subcellularLocation>
        <location evidence="1">Cytoplasm</location>
        <location evidence="1">Cytoskeleton</location>
    </subcellularLocation>
</comment>
<feature type="domain" description="Tyrosine-protein phosphatase" evidence="10">
    <location>
        <begin position="312"/>
        <end position="454"/>
    </location>
</feature>
<sequence length="1092" mass="120460">MSLITIDRSLFAASSDGSEDLSENVAVADSGQDPPDNSSKSSQSEDFMMCKATAVGLNIRSRRRSSYIKPNDDMQDHLKRILGILRFGDYIQLVVRLQSERPRPHRHRYCCVISTNGKQSTEESAVLGVDITDRRATIGLVLPIWQDMSVNLCGDGGFELITKDTEKQFKPVSVQALWAAFQAVNRACQVARTNAYYSRGLTHDWVSYYHNLPASDTQQIQEWLKTDDIDSFNRCTPLSPLSKDATEAEKERAQTEALIRIKLQEIMYVVDLEDITVLQLRERLEDELEKPLREYRHFIEQEVLSIYGRMDEASLIFDHLLLGTTFNASNRDELERRNVTHILNVTREVDNFFPGDKYEYKNIRVFDDEQSSLLPYFEETHRFINEAKQGGTCCLVHCKMGISRSATVVVAYVMKEQNWDLETALSYVKCRRPCVQPNQGFMKELRTYQGILEASANRHKACFCKELNEACSRSSGQLGDGSGFIPVKVSDPSAPAPTSLSAHSSHSLESFAAVARNESPDRLANRSPTPTPISDHQISDPVDLEAELFAYKQCDHARFPYSERSPSAVLRPLHGAMNISSENTNSVPYVVWDLGEVNTSDLSPDDHSTVVARNSHCLRQWHPDLVENVSQTDLALLTINSGKRAPPIHRAETSFVCPFQHETVEPLAEVDPIKPQPLADGFTHPITVDDDICVVSPPTQPTPYSVALVQSPVTLYTSLVLPSEPMSSPTPEASIGKIVDEPDSDPVRPSFVLRMASMLSDLKSTKQSETKSTTGDDITLRNIPHTSPVRCVTSPSGRNRSPNPAPNTNVESTLQIPSSFWRSSAHNYSSDCSPPDSDPTVQLGIREAAIICPADSGVDQTERDLQQSSSGSTRSNTPVVLRSQTLRSARPPSDPQQTGVINRAQSARTSTNHAFSSRLRPDNSWIIGASAVTPTDTTNLNPSNTTSKPVRPVSALLSAPCPDSLHVDSDESAQFHWKPVQQNAVNDSAFRKICPAWTHVATRNLALQNPIHSSPSSSTQVKIDPSSILSSRSCPLFPSSVELGGAISPVAAPVGSTVNMEEASCDRPRNSPYLTYGSLGHTADAVVAKSFC</sequence>
<dbReference type="Pfam" id="PF00782">
    <property type="entry name" value="DSPc"/>
    <property type="match status" value="1"/>
</dbReference>
<name>A0AAV2TIM4_CALDB</name>
<dbReference type="InterPro" id="IPR043588">
    <property type="entry name" value="SSH-N"/>
</dbReference>
<feature type="region of interest" description="Disordered" evidence="9">
    <location>
        <begin position="762"/>
        <end position="811"/>
    </location>
</feature>
<dbReference type="PROSITE" id="PS51998">
    <property type="entry name" value="DEK_C"/>
    <property type="match status" value="1"/>
</dbReference>
<evidence type="ECO:0000313" key="13">
    <source>
        <dbReference type="EMBL" id="CAL5136495.1"/>
    </source>
</evidence>
<dbReference type="Pfam" id="PF23040">
    <property type="entry name" value="PH_SSH1-like_1st"/>
    <property type="match status" value="1"/>
</dbReference>
<keyword evidence="4" id="KW-0963">Cytoplasm</keyword>
<dbReference type="EMBL" id="CAXLJL010000323">
    <property type="protein sequence ID" value="CAL5136495.1"/>
    <property type="molecule type" value="Genomic_DNA"/>
</dbReference>
<feature type="domain" description="Tyrosine specific protein phosphatases" evidence="11">
    <location>
        <begin position="374"/>
        <end position="433"/>
    </location>
</feature>
<dbReference type="PROSITE" id="PS50054">
    <property type="entry name" value="TYR_PHOSPHATASE_DUAL"/>
    <property type="match status" value="1"/>
</dbReference>
<dbReference type="InterPro" id="IPR000387">
    <property type="entry name" value="Tyr_Pase_dom"/>
</dbReference>
<comment type="caution">
    <text evidence="13">The sequence shown here is derived from an EMBL/GenBank/DDBJ whole genome shotgun (WGS) entry which is preliminary data.</text>
</comment>
<evidence type="ECO:0000256" key="9">
    <source>
        <dbReference type="SAM" id="MobiDB-lite"/>
    </source>
</evidence>
<dbReference type="GO" id="GO:0030837">
    <property type="term" value="P:negative regulation of actin filament polymerization"/>
    <property type="evidence" value="ECO:0007669"/>
    <property type="project" value="InterPro"/>
</dbReference>
<evidence type="ECO:0000313" key="14">
    <source>
        <dbReference type="Proteomes" id="UP001497525"/>
    </source>
</evidence>
<dbReference type="GO" id="GO:0005856">
    <property type="term" value="C:cytoskeleton"/>
    <property type="evidence" value="ECO:0007669"/>
    <property type="project" value="UniProtKB-SubCell"/>
</dbReference>
<dbReference type="Pfam" id="PF08766">
    <property type="entry name" value="DEK_C"/>
    <property type="match status" value="1"/>
</dbReference>
<dbReference type="InterPro" id="IPR029021">
    <property type="entry name" value="Prot-tyrosine_phosphatase-like"/>
</dbReference>
<proteinExistence type="inferred from homology"/>
<comment type="similarity">
    <text evidence="2">Belongs to the protein-tyrosine phosphatase family.</text>
</comment>
<feature type="compositionally biased region" description="Polar residues" evidence="9">
    <location>
        <begin position="895"/>
        <end position="915"/>
    </location>
</feature>
<evidence type="ECO:0000259" key="12">
    <source>
        <dbReference type="PROSITE" id="PS51998"/>
    </source>
</evidence>
<dbReference type="AlphaFoldDB" id="A0AAV2TIM4"/>
<organism evidence="13 14">
    <name type="scientific">Calicophoron daubneyi</name>
    <name type="common">Rumen fluke</name>
    <name type="synonym">Paramphistomum daubneyi</name>
    <dbReference type="NCBI Taxonomy" id="300641"/>
    <lineage>
        <taxon>Eukaryota</taxon>
        <taxon>Metazoa</taxon>
        <taxon>Spiralia</taxon>
        <taxon>Lophotrochozoa</taxon>
        <taxon>Platyhelminthes</taxon>
        <taxon>Trematoda</taxon>
        <taxon>Digenea</taxon>
        <taxon>Plagiorchiida</taxon>
        <taxon>Pronocephalata</taxon>
        <taxon>Paramphistomoidea</taxon>
        <taxon>Paramphistomidae</taxon>
        <taxon>Calicophoron</taxon>
    </lineage>
</organism>
<dbReference type="Gene3D" id="3.90.190.10">
    <property type="entry name" value="Protein tyrosine phosphatase superfamily"/>
    <property type="match status" value="1"/>
</dbReference>
<dbReference type="PROSITE" id="PS50056">
    <property type="entry name" value="TYR_PHOSPHATASE_2"/>
    <property type="match status" value="1"/>
</dbReference>
<comment type="catalytic activity">
    <reaction evidence="8">
        <text>O-phospho-L-threonyl-[protein] + H2O = L-threonyl-[protein] + phosphate</text>
        <dbReference type="Rhea" id="RHEA:47004"/>
        <dbReference type="Rhea" id="RHEA-COMP:11060"/>
        <dbReference type="Rhea" id="RHEA-COMP:11605"/>
        <dbReference type="ChEBI" id="CHEBI:15377"/>
        <dbReference type="ChEBI" id="CHEBI:30013"/>
        <dbReference type="ChEBI" id="CHEBI:43474"/>
        <dbReference type="ChEBI" id="CHEBI:61977"/>
        <dbReference type="EC" id="3.1.3.16"/>
    </reaction>
</comment>
<feature type="domain" description="DEK-C" evidence="12">
    <location>
        <begin position="253"/>
        <end position="308"/>
    </location>
</feature>
<keyword evidence="5" id="KW-0378">Hydrolase</keyword>
<dbReference type="InterPro" id="IPR000340">
    <property type="entry name" value="Dual-sp_phosphatase_cat-dom"/>
</dbReference>
<evidence type="ECO:0000256" key="4">
    <source>
        <dbReference type="ARBA" id="ARBA00022490"/>
    </source>
</evidence>
<evidence type="ECO:0000256" key="3">
    <source>
        <dbReference type="ARBA" id="ARBA00013081"/>
    </source>
</evidence>
<evidence type="ECO:0000256" key="8">
    <source>
        <dbReference type="ARBA" id="ARBA00048336"/>
    </source>
</evidence>
<dbReference type="Proteomes" id="UP001497525">
    <property type="component" value="Unassembled WGS sequence"/>
</dbReference>
<keyword evidence="6" id="KW-0904">Protein phosphatase</keyword>
<dbReference type="PANTHER" id="PTHR45864">
    <property type="entry name" value="SLINGSHOT PROTEIN PHOSPHATASE HOMOLOG"/>
    <property type="match status" value="1"/>
</dbReference>
<feature type="compositionally biased region" description="Polar residues" evidence="9">
    <location>
        <begin position="526"/>
        <end position="536"/>
    </location>
</feature>
<feature type="compositionally biased region" description="Polar residues" evidence="9">
    <location>
        <begin position="866"/>
        <end position="887"/>
    </location>
</feature>
<keyword evidence="7" id="KW-0206">Cytoskeleton</keyword>
<dbReference type="PANTHER" id="PTHR45864:SF2">
    <property type="entry name" value="PROTEIN PHOSPHATASE SLINGSHOT"/>
    <property type="match status" value="1"/>
</dbReference>
<evidence type="ECO:0000259" key="11">
    <source>
        <dbReference type="PROSITE" id="PS50056"/>
    </source>
</evidence>
<feature type="compositionally biased region" description="Polar residues" evidence="9">
    <location>
        <begin position="35"/>
        <end position="45"/>
    </location>
</feature>
<evidence type="ECO:0000256" key="5">
    <source>
        <dbReference type="ARBA" id="ARBA00022801"/>
    </source>
</evidence>